<dbReference type="InterPro" id="IPR046335">
    <property type="entry name" value="LacI/GalR-like_sensor"/>
</dbReference>
<dbReference type="PANTHER" id="PTHR30146:SF109">
    <property type="entry name" value="HTH-TYPE TRANSCRIPTIONAL REGULATOR GALS"/>
    <property type="match status" value="1"/>
</dbReference>
<evidence type="ECO:0000313" key="6">
    <source>
        <dbReference type="Proteomes" id="UP000390335"/>
    </source>
</evidence>
<keyword evidence="1" id="KW-0805">Transcription regulation</keyword>
<evidence type="ECO:0000256" key="3">
    <source>
        <dbReference type="ARBA" id="ARBA00023163"/>
    </source>
</evidence>
<evidence type="ECO:0000313" key="5">
    <source>
        <dbReference type="EMBL" id="GES50981.1"/>
    </source>
</evidence>
<proteinExistence type="predicted"/>
<reference evidence="5 6" key="1">
    <citation type="journal article" date="2020" name="Genome Biol. Evol.">
        <title>Rhizobium dioscoreae sp. nov., a plant growth-promoting bacterium isolated from yam (Dioscorea species).</title>
        <authorList>
            <person name="Ouyabe M."/>
            <person name="Tanaka N."/>
            <person name="Shiwa Y."/>
            <person name="Fujita N."/>
            <person name="Kikuno H."/>
            <person name="Babil P."/>
            <person name="Shiwachi H."/>
        </authorList>
    </citation>
    <scope>NUCLEOTIDE SEQUENCE [LARGE SCALE GENOMIC DNA]</scope>
    <source>
        <strain evidence="5 6">S-93</strain>
    </source>
</reference>
<evidence type="ECO:0000256" key="2">
    <source>
        <dbReference type="ARBA" id="ARBA00023125"/>
    </source>
</evidence>
<organism evidence="5 6">
    <name type="scientific">Rhizobium dioscoreae</name>
    <dbReference type="NCBI Taxonomy" id="2653122"/>
    <lineage>
        <taxon>Bacteria</taxon>
        <taxon>Pseudomonadati</taxon>
        <taxon>Pseudomonadota</taxon>
        <taxon>Alphaproteobacteria</taxon>
        <taxon>Hyphomicrobiales</taxon>
        <taxon>Rhizobiaceae</taxon>
        <taxon>Rhizobium/Agrobacterium group</taxon>
        <taxon>Rhizobium</taxon>
    </lineage>
</organism>
<dbReference type="SUPFAM" id="SSF53822">
    <property type="entry name" value="Periplasmic binding protein-like I"/>
    <property type="match status" value="1"/>
</dbReference>
<evidence type="ECO:0000259" key="4">
    <source>
        <dbReference type="Pfam" id="PF13377"/>
    </source>
</evidence>
<feature type="domain" description="Transcriptional regulator LacI/GalR-like sensor" evidence="4">
    <location>
        <begin position="14"/>
        <end position="97"/>
    </location>
</feature>
<dbReference type="EMBL" id="BLAJ01000004">
    <property type="protein sequence ID" value="GES50981.1"/>
    <property type="molecule type" value="Genomic_DNA"/>
</dbReference>
<keyword evidence="3" id="KW-0804">Transcription</keyword>
<name>A0ABQ0Z611_9HYPH</name>
<protein>
    <recommendedName>
        <fullName evidence="4">Transcriptional regulator LacI/GalR-like sensor domain-containing protein</fullName>
    </recommendedName>
</protein>
<sequence length="97" mass="10520">MNDRVGAEPLDMAPDLDAAPLINAARTSAIRVPEDLAIIGYDNSPMAAMPLVGLTSVDQYQMLLGRTAVEVLLGRIDGRREARHPLIEPRVELRGTT</sequence>
<dbReference type="Gene3D" id="3.40.50.2300">
    <property type="match status" value="2"/>
</dbReference>
<dbReference type="Proteomes" id="UP000390335">
    <property type="component" value="Unassembled WGS sequence"/>
</dbReference>
<evidence type="ECO:0000256" key="1">
    <source>
        <dbReference type="ARBA" id="ARBA00023015"/>
    </source>
</evidence>
<keyword evidence="2" id="KW-0238">DNA-binding</keyword>
<dbReference type="RefSeq" id="WP_145634188.1">
    <property type="nucleotide sequence ID" value="NZ_BLAI01000001.1"/>
</dbReference>
<comment type="caution">
    <text evidence="5">The sequence shown here is derived from an EMBL/GenBank/DDBJ whole genome shotgun (WGS) entry which is preliminary data.</text>
</comment>
<dbReference type="Pfam" id="PF13377">
    <property type="entry name" value="Peripla_BP_3"/>
    <property type="match status" value="1"/>
</dbReference>
<keyword evidence="6" id="KW-1185">Reference proteome</keyword>
<gene>
    <name evidence="5" type="ORF">RsS93_35950</name>
</gene>
<dbReference type="PANTHER" id="PTHR30146">
    <property type="entry name" value="LACI-RELATED TRANSCRIPTIONAL REPRESSOR"/>
    <property type="match status" value="1"/>
</dbReference>
<dbReference type="InterPro" id="IPR028082">
    <property type="entry name" value="Peripla_BP_I"/>
</dbReference>
<accession>A0ABQ0Z611</accession>